<name>A0A1Y4L313_9FIRM</name>
<dbReference type="AlphaFoldDB" id="A0A1Y4L313"/>
<dbReference type="EMBL" id="NFKK01000025">
    <property type="protein sequence ID" value="OUP51066.1"/>
    <property type="molecule type" value="Genomic_DNA"/>
</dbReference>
<feature type="region of interest" description="Disordered" evidence="1">
    <location>
        <begin position="231"/>
        <end position="250"/>
    </location>
</feature>
<evidence type="ECO:0000313" key="3">
    <source>
        <dbReference type="EMBL" id="OUP51066.1"/>
    </source>
</evidence>
<dbReference type="Proteomes" id="UP000195897">
    <property type="component" value="Unassembled WGS sequence"/>
</dbReference>
<protein>
    <recommendedName>
        <fullName evidence="2">Replication-associated protein ORF2/G2P domain-containing protein</fullName>
    </recommendedName>
</protein>
<dbReference type="Pfam" id="PF23343">
    <property type="entry name" value="REP_ORF2-G2P"/>
    <property type="match status" value="1"/>
</dbReference>
<reference evidence="4" key="1">
    <citation type="submission" date="2017-04" db="EMBL/GenBank/DDBJ databases">
        <title>Function of individual gut microbiota members based on whole genome sequencing of pure cultures obtained from chicken caecum.</title>
        <authorList>
            <person name="Medvecky M."/>
            <person name="Cejkova D."/>
            <person name="Polansky O."/>
            <person name="Karasova D."/>
            <person name="Kubasova T."/>
            <person name="Cizek A."/>
            <person name="Rychlik I."/>
        </authorList>
    </citation>
    <scope>NUCLEOTIDE SEQUENCE [LARGE SCALE GENOMIC DNA]</scope>
    <source>
        <strain evidence="4">An180</strain>
    </source>
</reference>
<accession>A0A1Y4L313</accession>
<proteinExistence type="predicted"/>
<organism evidence="3 4">
    <name type="scientific">Butyricicoccus pullicaecorum</name>
    <dbReference type="NCBI Taxonomy" id="501571"/>
    <lineage>
        <taxon>Bacteria</taxon>
        <taxon>Bacillati</taxon>
        <taxon>Bacillota</taxon>
        <taxon>Clostridia</taxon>
        <taxon>Eubacteriales</taxon>
        <taxon>Butyricicoccaceae</taxon>
        <taxon>Butyricicoccus</taxon>
    </lineage>
</organism>
<comment type="caution">
    <text evidence="3">The sequence shown here is derived from an EMBL/GenBank/DDBJ whole genome shotgun (WGS) entry which is preliminary data.</text>
</comment>
<sequence>MAKRRKVIRAGRLVYAAVYSTVHPSDSPEARAAKTKCSTAARQRMNMKYAWQKLELLLASNFTPRDLVVTLTYDDDHLPDDRDGAVDKIKRFWVQLRKARRLAGQSLRYVYVTEGVHGDKRLHHHVVIDGTGGDLETLQSLWPHGEVHIEYVDAYGYEALAKYLTKEPREHGSPNGLRSWTPSRGLKKPERESGWVPDDVTLCAPPGATVLDSDSMVNQWGEVKYLKYLLPDRRPERKTRPRRSKPRKTA</sequence>
<evidence type="ECO:0000259" key="2">
    <source>
        <dbReference type="Pfam" id="PF23343"/>
    </source>
</evidence>
<dbReference type="RefSeq" id="WP_087374656.1">
    <property type="nucleotide sequence ID" value="NZ_NFKK01000025.1"/>
</dbReference>
<feature type="compositionally biased region" description="Basic residues" evidence="1">
    <location>
        <begin position="236"/>
        <end position="250"/>
    </location>
</feature>
<evidence type="ECO:0000256" key="1">
    <source>
        <dbReference type="SAM" id="MobiDB-lite"/>
    </source>
</evidence>
<feature type="region of interest" description="Disordered" evidence="1">
    <location>
        <begin position="168"/>
        <end position="199"/>
    </location>
</feature>
<dbReference type="InterPro" id="IPR056906">
    <property type="entry name" value="ORF2/G2P_dom"/>
</dbReference>
<feature type="domain" description="Replication-associated protein ORF2/G2P" evidence="2">
    <location>
        <begin position="67"/>
        <end position="167"/>
    </location>
</feature>
<gene>
    <name evidence="3" type="ORF">B5F17_13495</name>
</gene>
<evidence type="ECO:0000313" key="4">
    <source>
        <dbReference type="Proteomes" id="UP000195897"/>
    </source>
</evidence>